<dbReference type="Proteomes" id="UP000193866">
    <property type="component" value="Unassembled WGS sequence"/>
</dbReference>
<evidence type="ECO:0000313" key="2">
    <source>
        <dbReference type="EMBL" id="ORW06468.1"/>
    </source>
</evidence>
<evidence type="ECO:0000256" key="1">
    <source>
        <dbReference type="SAM" id="MobiDB-lite"/>
    </source>
</evidence>
<dbReference type="EMBL" id="LQPG01000059">
    <property type="protein sequence ID" value="ORW06468.1"/>
    <property type="molecule type" value="Genomic_DNA"/>
</dbReference>
<dbReference type="AlphaFoldDB" id="A0A1X1Y5W5"/>
<sequence>MAASALLLSGCSGSESSTDSSGANGSGSTAGACGKTQLTFTDTFRKQEFVVTDATGMRQPDGYAYALAVGDAPVTFGAHDSDIKAPDGTTYVRLGVGVPYRVGTTIDRRPLEAGEVVPVQGEYGVPGFAVSVFKVGDGGRLTSVGNRDDAAGTVTVTSVGERFCAEVNYSDRYKTVVGTVTADITDTRLR</sequence>
<comment type="caution">
    <text evidence="2">The sequence shown here is derived from an EMBL/GenBank/DDBJ whole genome shotgun (WGS) entry which is preliminary data.</text>
</comment>
<reference evidence="2 3" key="1">
    <citation type="submission" date="2016-01" db="EMBL/GenBank/DDBJ databases">
        <title>The new phylogeny of the genus Mycobacterium.</title>
        <authorList>
            <person name="Tarcisio F."/>
            <person name="Conor M."/>
            <person name="Antonella G."/>
            <person name="Elisabetta G."/>
            <person name="Giulia F.S."/>
            <person name="Sara T."/>
            <person name="Anna F."/>
            <person name="Clotilde B."/>
            <person name="Roberto B."/>
            <person name="Veronica D.S."/>
            <person name="Fabio R."/>
            <person name="Monica P."/>
            <person name="Olivier J."/>
            <person name="Enrico T."/>
            <person name="Nicola S."/>
        </authorList>
    </citation>
    <scope>NUCLEOTIDE SEQUENCE [LARGE SCALE GENOMIC DNA]</scope>
    <source>
        <strain evidence="2 3">DSM 45394</strain>
    </source>
</reference>
<name>A0A1X1Y5W5_9MYCO</name>
<dbReference type="STRING" id="1108812.AWC16_01430"/>
<accession>A0A1X1Y5W5</accession>
<keyword evidence="3" id="KW-1185">Reference proteome</keyword>
<protein>
    <submittedName>
        <fullName evidence="2">Uncharacterized protein</fullName>
    </submittedName>
</protein>
<evidence type="ECO:0000313" key="3">
    <source>
        <dbReference type="Proteomes" id="UP000193866"/>
    </source>
</evidence>
<gene>
    <name evidence="2" type="ORF">AWC16_01430</name>
</gene>
<dbReference type="RefSeq" id="WP_085267052.1">
    <property type="nucleotide sequence ID" value="NZ_JACKVG010000008.1"/>
</dbReference>
<organism evidence="2 3">
    <name type="scientific">Mycolicibacter longobardus</name>
    <dbReference type="NCBI Taxonomy" id="1108812"/>
    <lineage>
        <taxon>Bacteria</taxon>
        <taxon>Bacillati</taxon>
        <taxon>Actinomycetota</taxon>
        <taxon>Actinomycetes</taxon>
        <taxon>Mycobacteriales</taxon>
        <taxon>Mycobacteriaceae</taxon>
        <taxon>Mycolicibacter</taxon>
    </lineage>
</organism>
<feature type="region of interest" description="Disordered" evidence="1">
    <location>
        <begin position="1"/>
        <end position="30"/>
    </location>
</feature>
<proteinExistence type="predicted"/>